<evidence type="ECO:0000313" key="2">
    <source>
        <dbReference type="Proteomes" id="UP000887566"/>
    </source>
</evidence>
<dbReference type="WBParaSite" id="PSAMB.scaffold1172size35012.g11568.t1">
    <property type="protein sequence ID" value="PSAMB.scaffold1172size35012.g11568.t1"/>
    <property type="gene ID" value="PSAMB.scaffold1172size35012.g11568"/>
</dbReference>
<dbReference type="Proteomes" id="UP000887566">
    <property type="component" value="Unplaced"/>
</dbReference>
<sequence>MERSRRQAPPLANSRYRGARKATPVVTVSRARRPVATRTTKGTWATTECEVATSGDKRRPTAMGYGAQKRPSNAALTRDDNRREPAAGGVHKNPVVPALIAFSPGRSIAQEYIHSPSAITIVAVIYDRMPVTHRPSSHYASTGA</sequence>
<evidence type="ECO:0000313" key="3">
    <source>
        <dbReference type="WBParaSite" id="PSAMB.scaffold1172size35012.g11568.t1"/>
    </source>
</evidence>
<name>A0A914UQ78_9BILA</name>
<accession>A0A914UQ78</accession>
<keyword evidence="2" id="KW-1185">Reference proteome</keyword>
<reference evidence="3" key="1">
    <citation type="submission" date="2022-11" db="UniProtKB">
        <authorList>
            <consortium name="WormBaseParasite"/>
        </authorList>
    </citation>
    <scope>IDENTIFICATION</scope>
</reference>
<protein>
    <submittedName>
        <fullName evidence="3">Uncharacterized protein</fullName>
    </submittedName>
</protein>
<dbReference type="AlphaFoldDB" id="A0A914UQ78"/>
<feature type="region of interest" description="Disordered" evidence="1">
    <location>
        <begin position="1"/>
        <end position="91"/>
    </location>
</feature>
<organism evidence="2 3">
    <name type="scientific">Plectus sambesii</name>
    <dbReference type="NCBI Taxonomy" id="2011161"/>
    <lineage>
        <taxon>Eukaryota</taxon>
        <taxon>Metazoa</taxon>
        <taxon>Ecdysozoa</taxon>
        <taxon>Nematoda</taxon>
        <taxon>Chromadorea</taxon>
        <taxon>Plectida</taxon>
        <taxon>Plectina</taxon>
        <taxon>Plectoidea</taxon>
        <taxon>Plectidae</taxon>
        <taxon>Plectus</taxon>
    </lineage>
</organism>
<evidence type="ECO:0000256" key="1">
    <source>
        <dbReference type="SAM" id="MobiDB-lite"/>
    </source>
</evidence>
<feature type="compositionally biased region" description="Low complexity" evidence="1">
    <location>
        <begin position="37"/>
        <end position="47"/>
    </location>
</feature>
<proteinExistence type="predicted"/>